<dbReference type="Proteomes" id="UP000299102">
    <property type="component" value="Unassembled WGS sequence"/>
</dbReference>
<evidence type="ECO:0000259" key="5">
    <source>
        <dbReference type="PROSITE" id="PS50054"/>
    </source>
</evidence>
<dbReference type="FunFam" id="3.90.190.10:FF:000006">
    <property type="entry name" value="Dual specificity protein phosphatase CDC14B"/>
    <property type="match status" value="1"/>
</dbReference>
<gene>
    <name evidence="7" type="primary">Cdc14b</name>
    <name evidence="7" type="ORF">EVAR_85232_1</name>
</gene>
<dbReference type="InterPro" id="IPR020422">
    <property type="entry name" value="TYR_PHOSPHATASE_DUAL_dom"/>
</dbReference>
<evidence type="ECO:0000313" key="7">
    <source>
        <dbReference type="EMBL" id="GBP44078.1"/>
    </source>
</evidence>
<dbReference type="Gene3D" id="3.90.190.10">
    <property type="entry name" value="Protein tyrosine phosphatase superfamily"/>
    <property type="match status" value="1"/>
</dbReference>
<dbReference type="GO" id="GO:0004725">
    <property type="term" value="F:protein tyrosine phosphatase activity"/>
    <property type="evidence" value="ECO:0007669"/>
    <property type="project" value="UniProtKB-EC"/>
</dbReference>
<dbReference type="PROSITE" id="PS50054">
    <property type="entry name" value="TYR_PHOSPHATASE_DUAL"/>
    <property type="match status" value="1"/>
</dbReference>
<keyword evidence="8" id="KW-1185">Reference proteome</keyword>
<feature type="domain" description="Tyrosine specific protein phosphatases" evidence="6">
    <location>
        <begin position="20"/>
        <end position="82"/>
    </location>
</feature>
<keyword evidence="4" id="KW-0904">Protein phosphatase</keyword>
<sequence>MTHIDLFYPDGSCPPRHILFKFLQISEETEGAIAVHCKAGLGRTGTLISCYLIKHYKMSAHEAIAWLRVCRSGSVIGHQQEWLERLESWLLKQGILYRKKMFADPDKIQTHDFGIYSVLERNEEQQAIANKSNSFLTPSKRFPLATNLASDLLTPQSSKQQDESQDEIFLASCDLTVQEDGQSSVLKGCIIRDGSSTDYPNYTENDRVSREIPLWKKFLSFKHFGDGCDDLLWKLAVATNKTAEKEQYQHNVKPFLRVKNSHYNLGEPIEYNELIRRVNIAGEPRKLGASCCLVRLPTLAKIAQEDNRDRRCFLPYKKALLFAAIHHLTASDNVRDHASSHFTSWVDSELYNILYPQV</sequence>
<dbReference type="InterPro" id="IPR029021">
    <property type="entry name" value="Prot-tyrosine_phosphatase-like"/>
</dbReference>
<dbReference type="AlphaFoldDB" id="A0A4C1VYG7"/>
<dbReference type="SUPFAM" id="SSF52799">
    <property type="entry name" value="(Phosphotyrosine protein) phosphatases II"/>
    <property type="match status" value="1"/>
</dbReference>
<dbReference type="InterPro" id="IPR000340">
    <property type="entry name" value="Dual-sp_phosphatase_cat-dom"/>
</dbReference>
<dbReference type="OrthoDB" id="266663at2759"/>
<organism evidence="7 8">
    <name type="scientific">Eumeta variegata</name>
    <name type="common">Bagworm moth</name>
    <name type="synonym">Eumeta japonica</name>
    <dbReference type="NCBI Taxonomy" id="151549"/>
    <lineage>
        <taxon>Eukaryota</taxon>
        <taxon>Metazoa</taxon>
        <taxon>Ecdysozoa</taxon>
        <taxon>Arthropoda</taxon>
        <taxon>Hexapoda</taxon>
        <taxon>Insecta</taxon>
        <taxon>Pterygota</taxon>
        <taxon>Neoptera</taxon>
        <taxon>Endopterygota</taxon>
        <taxon>Lepidoptera</taxon>
        <taxon>Glossata</taxon>
        <taxon>Ditrysia</taxon>
        <taxon>Tineoidea</taxon>
        <taxon>Psychidae</taxon>
        <taxon>Oiketicinae</taxon>
        <taxon>Eumeta</taxon>
    </lineage>
</organism>
<dbReference type="EC" id="3.1.3.48" evidence="2"/>
<comment type="similarity">
    <text evidence="1">Belongs to the protein-tyrosine phosphatase family. Non-receptor class CDC14 subfamily.</text>
</comment>
<protein>
    <recommendedName>
        <fullName evidence="2">protein-tyrosine-phosphatase</fullName>
        <ecNumber evidence="2">3.1.3.48</ecNumber>
    </recommendedName>
</protein>
<dbReference type="EMBL" id="BGZK01000446">
    <property type="protein sequence ID" value="GBP44078.1"/>
    <property type="molecule type" value="Genomic_DNA"/>
</dbReference>
<dbReference type="PROSITE" id="PS50056">
    <property type="entry name" value="TYR_PHOSPHATASE_2"/>
    <property type="match status" value="1"/>
</dbReference>
<dbReference type="Pfam" id="PF00782">
    <property type="entry name" value="DSPc"/>
    <property type="match status" value="1"/>
</dbReference>
<evidence type="ECO:0000256" key="1">
    <source>
        <dbReference type="ARBA" id="ARBA00007315"/>
    </source>
</evidence>
<evidence type="ECO:0000313" key="8">
    <source>
        <dbReference type="Proteomes" id="UP000299102"/>
    </source>
</evidence>
<comment type="caution">
    <text evidence="7">The sequence shown here is derived from an EMBL/GenBank/DDBJ whole genome shotgun (WGS) entry which is preliminary data.</text>
</comment>
<dbReference type="PROSITE" id="PS00383">
    <property type="entry name" value="TYR_PHOSPHATASE_1"/>
    <property type="match status" value="1"/>
</dbReference>
<feature type="domain" description="Tyrosine-protein phosphatase" evidence="5">
    <location>
        <begin position="1"/>
        <end position="95"/>
    </location>
</feature>
<evidence type="ECO:0000256" key="4">
    <source>
        <dbReference type="ARBA" id="ARBA00022912"/>
    </source>
</evidence>
<keyword evidence="3" id="KW-0378">Hydrolase</keyword>
<accession>A0A4C1VYG7</accession>
<dbReference type="STRING" id="151549.A0A4C1VYG7"/>
<proteinExistence type="inferred from homology"/>
<dbReference type="InterPro" id="IPR016130">
    <property type="entry name" value="Tyr_Pase_AS"/>
</dbReference>
<dbReference type="InterPro" id="IPR000387">
    <property type="entry name" value="Tyr_Pase_dom"/>
</dbReference>
<evidence type="ECO:0000256" key="2">
    <source>
        <dbReference type="ARBA" id="ARBA00013064"/>
    </source>
</evidence>
<dbReference type="PANTHER" id="PTHR23339">
    <property type="entry name" value="TYROSINE SPECIFIC PROTEIN PHOSPHATASE AND DUAL SPECIFICITY PROTEIN PHOSPHATASE"/>
    <property type="match status" value="1"/>
</dbReference>
<dbReference type="InterPro" id="IPR050561">
    <property type="entry name" value="PTP"/>
</dbReference>
<name>A0A4C1VYG7_EUMVA</name>
<evidence type="ECO:0000256" key="3">
    <source>
        <dbReference type="ARBA" id="ARBA00022801"/>
    </source>
</evidence>
<reference evidence="7 8" key="1">
    <citation type="journal article" date="2019" name="Commun. Biol.">
        <title>The bagworm genome reveals a unique fibroin gene that provides high tensile strength.</title>
        <authorList>
            <person name="Kono N."/>
            <person name="Nakamura H."/>
            <person name="Ohtoshi R."/>
            <person name="Tomita M."/>
            <person name="Numata K."/>
            <person name="Arakawa K."/>
        </authorList>
    </citation>
    <scope>NUCLEOTIDE SEQUENCE [LARGE SCALE GENOMIC DNA]</scope>
</reference>
<evidence type="ECO:0000259" key="6">
    <source>
        <dbReference type="PROSITE" id="PS50056"/>
    </source>
</evidence>